<sequence length="123" mass="14337">MVKAMYLTQELGEIVQQYGRFQLREVLVCKGERVLRSALLQLSLVLASGEELVIAYLTSRGGRPDDVIERVQSWLVGQQRQIEEAKLWLTEMDDRETIERFTMLLEQWEPCYTEVSRALEELS</sequence>
<evidence type="ECO:0000313" key="1">
    <source>
        <dbReference type="EMBL" id="PZW19715.1"/>
    </source>
</evidence>
<organism evidence="1 2">
    <name type="scientific">Thermosporothrix hazakensis</name>
    <dbReference type="NCBI Taxonomy" id="644383"/>
    <lineage>
        <taxon>Bacteria</taxon>
        <taxon>Bacillati</taxon>
        <taxon>Chloroflexota</taxon>
        <taxon>Ktedonobacteria</taxon>
        <taxon>Ktedonobacterales</taxon>
        <taxon>Thermosporotrichaceae</taxon>
        <taxon>Thermosporothrix</taxon>
    </lineage>
</organism>
<gene>
    <name evidence="1" type="ORF">EI42_05943</name>
</gene>
<dbReference type="AlphaFoldDB" id="A0A326TVT5"/>
<comment type="caution">
    <text evidence="1">The sequence shown here is derived from an EMBL/GenBank/DDBJ whole genome shotgun (WGS) entry which is preliminary data.</text>
</comment>
<dbReference type="EMBL" id="QKUF01000043">
    <property type="protein sequence ID" value="PZW19715.1"/>
    <property type="molecule type" value="Genomic_DNA"/>
</dbReference>
<reference evidence="1 2" key="1">
    <citation type="submission" date="2018-06" db="EMBL/GenBank/DDBJ databases">
        <title>Genomic Encyclopedia of Archaeal and Bacterial Type Strains, Phase II (KMG-II): from individual species to whole genera.</title>
        <authorList>
            <person name="Goeker M."/>
        </authorList>
    </citation>
    <scope>NUCLEOTIDE SEQUENCE [LARGE SCALE GENOMIC DNA]</scope>
    <source>
        <strain evidence="1 2">ATCC BAA-1881</strain>
    </source>
</reference>
<protein>
    <submittedName>
        <fullName evidence="1">Uncharacterized protein</fullName>
    </submittedName>
</protein>
<dbReference type="Proteomes" id="UP000248806">
    <property type="component" value="Unassembled WGS sequence"/>
</dbReference>
<accession>A0A326TVT5</accession>
<name>A0A326TVT5_THEHA</name>
<proteinExistence type="predicted"/>
<keyword evidence="2" id="KW-1185">Reference proteome</keyword>
<evidence type="ECO:0000313" key="2">
    <source>
        <dbReference type="Proteomes" id="UP000248806"/>
    </source>
</evidence>